<feature type="transmembrane region" description="Helical" evidence="2">
    <location>
        <begin position="729"/>
        <end position="750"/>
    </location>
</feature>
<evidence type="ECO:0000256" key="2">
    <source>
        <dbReference type="SAM" id="Phobius"/>
    </source>
</evidence>
<evidence type="ECO:0000256" key="1">
    <source>
        <dbReference type="SAM" id="MobiDB-lite"/>
    </source>
</evidence>
<evidence type="ECO:0000313" key="4">
    <source>
        <dbReference type="Proteomes" id="UP001172102"/>
    </source>
</evidence>
<feature type="transmembrane region" description="Helical" evidence="2">
    <location>
        <begin position="796"/>
        <end position="820"/>
    </location>
</feature>
<feature type="region of interest" description="Disordered" evidence="1">
    <location>
        <begin position="386"/>
        <end position="410"/>
    </location>
</feature>
<gene>
    <name evidence="3" type="ORF">B0H67DRAFT_648154</name>
</gene>
<dbReference type="AlphaFoldDB" id="A0AA40A2F2"/>
<proteinExistence type="predicted"/>
<feature type="transmembrane region" description="Helical" evidence="2">
    <location>
        <begin position="692"/>
        <end position="709"/>
    </location>
</feature>
<accession>A0AA40A2F2</accession>
<name>A0AA40A2F2_9PEZI</name>
<feature type="transmembrane region" description="Helical" evidence="2">
    <location>
        <begin position="1162"/>
        <end position="1180"/>
    </location>
</feature>
<reference evidence="3" key="1">
    <citation type="submission" date="2023-06" db="EMBL/GenBank/DDBJ databases">
        <title>Genome-scale phylogeny and comparative genomics of the fungal order Sordariales.</title>
        <authorList>
            <consortium name="Lawrence Berkeley National Laboratory"/>
            <person name="Hensen N."/>
            <person name="Bonometti L."/>
            <person name="Westerberg I."/>
            <person name="Brannstrom I.O."/>
            <person name="Guillou S."/>
            <person name="Cros-Aarteil S."/>
            <person name="Calhoun S."/>
            <person name="Haridas S."/>
            <person name="Kuo A."/>
            <person name="Mondo S."/>
            <person name="Pangilinan J."/>
            <person name="Riley R."/>
            <person name="Labutti K."/>
            <person name="Andreopoulos B."/>
            <person name="Lipzen A."/>
            <person name="Chen C."/>
            <person name="Yanf M."/>
            <person name="Daum C."/>
            <person name="Ng V."/>
            <person name="Clum A."/>
            <person name="Steindorff A."/>
            <person name="Ohm R."/>
            <person name="Martin F."/>
            <person name="Silar P."/>
            <person name="Natvig D."/>
            <person name="Lalanne C."/>
            <person name="Gautier V."/>
            <person name="Ament-Velasquez S.L."/>
            <person name="Kruys A."/>
            <person name="Hutchinson M.I."/>
            <person name="Powell A.J."/>
            <person name="Barry K."/>
            <person name="Miller A.N."/>
            <person name="Grigoriev I.V."/>
            <person name="Debuchy R."/>
            <person name="Gladieux P."/>
            <person name="Thoren M.H."/>
            <person name="Johannesson H."/>
        </authorList>
    </citation>
    <scope>NUCLEOTIDE SEQUENCE</scope>
    <source>
        <strain evidence="3">SMH4607-1</strain>
    </source>
</reference>
<keyword evidence="2" id="KW-0472">Membrane</keyword>
<dbReference type="Pfam" id="PF11915">
    <property type="entry name" value="DUF3433"/>
    <property type="match status" value="2"/>
</dbReference>
<feature type="transmembrane region" description="Helical" evidence="2">
    <location>
        <begin position="557"/>
        <end position="582"/>
    </location>
</feature>
<keyword evidence="2" id="KW-1133">Transmembrane helix</keyword>
<keyword evidence="4" id="KW-1185">Reference proteome</keyword>
<feature type="transmembrane region" description="Helical" evidence="2">
    <location>
        <begin position="42"/>
        <end position="66"/>
    </location>
</feature>
<feature type="transmembrane region" description="Helical" evidence="2">
    <location>
        <begin position="146"/>
        <end position="170"/>
    </location>
</feature>
<dbReference type="InterPro" id="IPR021840">
    <property type="entry name" value="DUF3433"/>
</dbReference>
<dbReference type="EMBL" id="JAUKUA010000006">
    <property type="protein sequence ID" value="KAK0708044.1"/>
    <property type="molecule type" value="Genomic_DNA"/>
</dbReference>
<evidence type="ECO:0000313" key="3">
    <source>
        <dbReference type="EMBL" id="KAK0708044.1"/>
    </source>
</evidence>
<feature type="transmembrane region" description="Helical" evidence="2">
    <location>
        <begin position="78"/>
        <end position="97"/>
    </location>
</feature>
<sequence>MDAPRQGKMPFSESNAEPSTGAYLPRPARKHSLWSPFFLRRAALAVLIIFLIALMVVIAILFSLSNRKERLSSANPRLYYLWVYGPTAVFTFLTALWTPLDYRVKQMAPWILMAKGFQPARNSLLLDYIDQINLASFYNSLRRGHWLVFFTVAGLFLIQIATVVSSGLFVSLETTIYHVDTPLTARDAFSTSVLSAAGSKPATNVYGVLTSNLSYPFGTIDRYAFQLFDSPNGTDSQITALVDVFESDLSCEVGNITGPVTKTKVVETPNTLPDEPSSGSAEITQISERTEADMTLNTPSCSNLSISIVKDRVFAYNGSECGNIDGRDGMASRFVLIWGDWLAGELETDKVEAPSPSFITLDDRAETTTSAKLGAATVSVSTKSSSSAKSTASASKTSSSATKASTTSTTSPTFELYGLPTFVPSLALVCTPSYSIRKRNVELTQDANGHIQTYIPIHEGDGAGTNLPNITSWDILTEFVRSVTESRKSLSLDMDGFIDTIIKSDPALVKRSSESQKEHALAMLFRLTTAQLANTYLKTPKQTPITGTTKSQEPKLVVSVVSFWIMEALLLLLTLITGYLFFRSTEITAPSDLSTIAGLATVLASSKPAASKLEGVGQMSEKMMYQLLEDGKFRTDTIAAADDGQPIFIIQEAGNPEAKPLLSDGSSSEPGNKQENRESWYQPFSVTITGRVLILAVFPAMVVALELLYRHSVQYDGLAQVNEEDTMAHYAWTYVPTAVMVGLSLLLATLSSSIKLLSPYHSLRKGEAPANKSIAENQLRSVAVVSLWQASRNKKWSAVAAGLAAMLAPLLTIVVSGLLVTEPYITTGPAGFQRLDTFNPNTTDIAAGLRYANMVLANNLSDPLWTYRDLALPHLSDPSENNVPMTTITYVDIANIPALRGRLNCSIATLKQLNCSADRPGSYLYVGQLNDIYTKQNIKFDGTGYFGKMIGLKEQTRKANCPSVMVSFGHASDNNIDAISYLACEPFVETVRVSAKFQFPSWELNVFSSSTEPSQQPPVTIDPKKFINPEIFPAANFTNLLSEIMDASFANPAGEASSANEDLGGIFPLVVYGRNGTPITDFTGADNTTRLIDALESTFQIVMSQILNHARQPYTLPTLNITNLDVRDDLPDEVAETLITGSAIATNKSQFRLKQSPISTRILEGLLGFMFICVVLTYALQRHSRRLLPKNPCSIAAMASLVAGSELLENIPPGAEWMTDEERRRAGVWEGMVFSLDWWAVREGTGGGPGARKRFGVDFERVVHGGRAK</sequence>
<dbReference type="Proteomes" id="UP001172102">
    <property type="component" value="Unassembled WGS sequence"/>
</dbReference>
<dbReference type="PANTHER" id="PTHR37544">
    <property type="entry name" value="SPRAY-RELATED"/>
    <property type="match status" value="1"/>
</dbReference>
<comment type="caution">
    <text evidence="3">The sequence shown here is derived from an EMBL/GenBank/DDBJ whole genome shotgun (WGS) entry which is preliminary data.</text>
</comment>
<protein>
    <submittedName>
        <fullName evidence="3">Uncharacterized protein</fullName>
    </submittedName>
</protein>
<dbReference type="PANTHER" id="PTHR37544:SF1">
    <property type="entry name" value="PHOSPHORIBOSYLAMINOIMIDAZOLE-SUCCINOCARBOXAMIDE SYNTHASE"/>
    <property type="match status" value="1"/>
</dbReference>
<feature type="region of interest" description="Disordered" evidence="1">
    <location>
        <begin position="1"/>
        <end position="23"/>
    </location>
</feature>
<organism evidence="3 4">
    <name type="scientific">Lasiosphaeris hirsuta</name>
    <dbReference type="NCBI Taxonomy" id="260670"/>
    <lineage>
        <taxon>Eukaryota</taxon>
        <taxon>Fungi</taxon>
        <taxon>Dikarya</taxon>
        <taxon>Ascomycota</taxon>
        <taxon>Pezizomycotina</taxon>
        <taxon>Sordariomycetes</taxon>
        <taxon>Sordariomycetidae</taxon>
        <taxon>Sordariales</taxon>
        <taxon>Lasiosphaeriaceae</taxon>
        <taxon>Lasiosphaeris</taxon>
    </lineage>
</organism>
<keyword evidence="2" id="KW-0812">Transmembrane</keyword>